<proteinExistence type="predicted"/>
<dbReference type="Proteomes" id="UP000263377">
    <property type="component" value="Unassembled WGS sequence"/>
</dbReference>
<keyword evidence="2" id="KW-1185">Reference proteome</keyword>
<accession>A0A373A4C4</accession>
<name>A0A373A4C4_9ACTN</name>
<evidence type="ECO:0000313" key="1">
    <source>
        <dbReference type="EMBL" id="RGD62440.1"/>
    </source>
</evidence>
<dbReference type="EMBL" id="QVIG01000001">
    <property type="protein sequence ID" value="RGD62440.1"/>
    <property type="molecule type" value="Genomic_DNA"/>
</dbReference>
<protein>
    <submittedName>
        <fullName evidence="1">Uncharacterized protein</fullName>
    </submittedName>
</protein>
<organism evidence="1 2">
    <name type="scientific">Kitasatospora xanthocidica</name>
    <dbReference type="NCBI Taxonomy" id="83382"/>
    <lineage>
        <taxon>Bacteria</taxon>
        <taxon>Bacillati</taxon>
        <taxon>Actinomycetota</taxon>
        <taxon>Actinomycetes</taxon>
        <taxon>Kitasatosporales</taxon>
        <taxon>Streptomycetaceae</taxon>
        <taxon>Kitasatospora</taxon>
    </lineage>
</organism>
<comment type="caution">
    <text evidence="1">The sequence shown here is derived from an EMBL/GenBank/DDBJ whole genome shotgun (WGS) entry which is preliminary data.</text>
</comment>
<gene>
    <name evidence="1" type="ORF">DR950_36000</name>
</gene>
<evidence type="ECO:0000313" key="2">
    <source>
        <dbReference type="Proteomes" id="UP000263377"/>
    </source>
</evidence>
<reference evidence="1 2" key="1">
    <citation type="submission" date="2018-08" db="EMBL/GenBank/DDBJ databases">
        <title>Diversity &amp; Physiological Properties of Lignin-Decomposing Actinobacteria from Soil.</title>
        <authorList>
            <person name="Roh S.G."/>
            <person name="Kim S.B."/>
        </authorList>
    </citation>
    <scope>NUCLEOTIDE SEQUENCE [LARGE SCALE GENOMIC DNA]</scope>
    <source>
        <strain evidence="1 2">MMS17-GH009</strain>
    </source>
</reference>
<dbReference type="AlphaFoldDB" id="A0A373A4C4"/>
<sequence length="62" mass="6898">MTVNLHKHTCRFDGCKGHAAYLAETPHHGAYFFCPSHARRAVNQFRAVLVPIAKCQCKGDDA</sequence>